<gene>
    <name evidence="1" type="ORF">FRX31_033279</name>
</gene>
<dbReference type="AlphaFoldDB" id="A0A7J6UWZ2"/>
<comment type="caution">
    <text evidence="1">The sequence shown here is derived from an EMBL/GenBank/DDBJ whole genome shotgun (WGS) entry which is preliminary data.</text>
</comment>
<organism evidence="1 2">
    <name type="scientific">Thalictrum thalictroides</name>
    <name type="common">Rue-anemone</name>
    <name type="synonym">Anemone thalictroides</name>
    <dbReference type="NCBI Taxonomy" id="46969"/>
    <lineage>
        <taxon>Eukaryota</taxon>
        <taxon>Viridiplantae</taxon>
        <taxon>Streptophyta</taxon>
        <taxon>Embryophyta</taxon>
        <taxon>Tracheophyta</taxon>
        <taxon>Spermatophyta</taxon>
        <taxon>Magnoliopsida</taxon>
        <taxon>Ranunculales</taxon>
        <taxon>Ranunculaceae</taxon>
        <taxon>Thalictroideae</taxon>
        <taxon>Thalictrum</taxon>
    </lineage>
</organism>
<name>A0A7J6UWZ2_THATH</name>
<proteinExistence type="predicted"/>
<keyword evidence="2" id="KW-1185">Reference proteome</keyword>
<protein>
    <submittedName>
        <fullName evidence="1">Uncharacterized protein</fullName>
    </submittedName>
</protein>
<reference evidence="1 2" key="1">
    <citation type="submission" date="2020-06" db="EMBL/GenBank/DDBJ databases">
        <title>Transcriptomic and genomic resources for Thalictrum thalictroides and T. hernandezii: Facilitating candidate gene discovery in an emerging model plant lineage.</title>
        <authorList>
            <person name="Arias T."/>
            <person name="Riano-Pachon D.M."/>
            <person name="Di Stilio V.S."/>
        </authorList>
    </citation>
    <scope>NUCLEOTIDE SEQUENCE [LARGE SCALE GENOMIC DNA]</scope>
    <source>
        <strain evidence="2">cv. WT478/WT964</strain>
        <tissue evidence="1">Leaves</tissue>
    </source>
</reference>
<evidence type="ECO:0000313" key="1">
    <source>
        <dbReference type="EMBL" id="KAF5177134.1"/>
    </source>
</evidence>
<evidence type="ECO:0000313" key="2">
    <source>
        <dbReference type="Proteomes" id="UP000554482"/>
    </source>
</evidence>
<sequence length="60" mass="7082">MTHYINKKREAADITSLFSLHKKDGETLRQFMTRFIMSFFELTIGRQKDNSRGVQEMNSP</sequence>
<dbReference type="Proteomes" id="UP000554482">
    <property type="component" value="Unassembled WGS sequence"/>
</dbReference>
<dbReference type="EMBL" id="JABWDY010041784">
    <property type="protein sequence ID" value="KAF5177134.1"/>
    <property type="molecule type" value="Genomic_DNA"/>
</dbReference>
<accession>A0A7J6UWZ2</accession>